<dbReference type="KEGG" id="fya:KMW28_00215"/>
<feature type="transmembrane region" description="Helical" evidence="8">
    <location>
        <begin position="128"/>
        <end position="148"/>
    </location>
</feature>
<keyword evidence="4" id="KW-1003">Cell membrane</keyword>
<dbReference type="RefSeq" id="WP_169665764.1">
    <property type="nucleotide sequence ID" value="NZ_CP076132.1"/>
</dbReference>
<dbReference type="GO" id="GO:0005886">
    <property type="term" value="C:plasma membrane"/>
    <property type="evidence" value="ECO:0007669"/>
    <property type="project" value="UniProtKB-SubCell"/>
</dbReference>
<reference evidence="9 10" key="1">
    <citation type="submission" date="2021-05" db="EMBL/GenBank/DDBJ databases">
        <title>Comparative genomic studies on the polysaccharide-degrading batcterial strains of the Flammeovirga genus.</title>
        <authorList>
            <person name="Zewei F."/>
            <person name="Zheng Z."/>
            <person name="Yu L."/>
            <person name="Ruyue G."/>
            <person name="Yanhong M."/>
            <person name="Yuanyuan C."/>
            <person name="Jingyan G."/>
            <person name="Wenjun H."/>
        </authorList>
    </citation>
    <scope>NUCLEOTIDE SEQUENCE [LARGE SCALE GENOMIC DNA]</scope>
    <source>
        <strain evidence="9 10">NBRC:100898</strain>
    </source>
</reference>
<dbReference type="EMBL" id="CP076132">
    <property type="protein sequence ID" value="QWG02045.1"/>
    <property type="molecule type" value="Genomic_DNA"/>
</dbReference>
<gene>
    <name evidence="9" type="ORF">KMW28_00215</name>
</gene>
<name>A0AAX1N721_9BACT</name>
<dbReference type="Pfam" id="PF02028">
    <property type="entry name" value="BCCT"/>
    <property type="match status" value="1"/>
</dbReference>
<keyword evidence="3" id="KW-0813">Transport</keyword>
<dbReference type="Proteomes" id="UP000678679">
    <property type="component" value="Chromosome 1"/>
</dbReference>
<dbReference type="AlphaFoldDB" id="A0AAX1N721"/>
<feature type="transmembrane region" description="Helical" evidence="8">
    <location>
        <begin position="328"/>
        <end position="353"/>
    </location>
</feature>
<feature type="transmembrane region" description="Helical" evidence="8">
    <location>
        <begin position="421"/>
        <end position="439"/>
    </location>
</feature>
<dbReference type="InterPro" id="IPR000060">
    <property type="entry name" value="BCCT_transptr"/>
</dbReference>
<feature type="transmembrane region" description="Helical" evidence="8">
    <location>
        <begin position="297"/>
        <end position="316"/>
    </location>
</feature>
<evidence type="ECO:0000256" key="4">
    <source>
        <dbReference type="ARBA" id="ARBA00022475"/>
    </source>
</evidence>
<feature type="transmembrane region" description="Helical" evidence="8">
    <location>
        <begin position="46"/>
        <end position="68"/>
    </location>
</feature>
<evidence type="ECO:0000256" key="8">
    <source>
        <dbReference type="SAM" id="Phobius"/>
    </source>
</evidence>
<evidence type="ECO:0000256" key="1">
    <source>
        <dbReference type="ARBA" id="ARBA00004651"/>
    </source>
</evidence>
<protein>
    <submittedName>
        <fullName evidence="9">BCCT family transporter</fullName>
    </submittedName>
</protein>
<proteinExistence type="inferred from homology"/>
<dbReference type="GO" id="GO:0022857">
    <property type="term" value="F:transmembrane transporter activity"/>
    <property type="evidence" value="ECO:0007669"/>
    <property type="project" value="InterPro"/>
</dbReference>
<feature type="transmembrane region" description="Helical" evidence="8">
    <location>
        <begin position="80"/>
        <end position="101"/>
    </location>
</feature>
<evidence type="ECO:0000256" key="2">
    <source>
        <dbReference type="ARBA" id="ARBA00005658"/>
    </source>
</evidence>
<accession>A0AAX1N721</accession>
<feature type="transmembrane region" description="Helical" evidence="8">
    <location>
        <begin position="168"/>
        <end position="188"/>
    </location>
</feature>
<feature type="transmembrane region" description="Helical" evidence="8">
    <location>
        <begin position="239"/>
        <end position="259"/>
    </location>
</feature>
<evidence type="ECO:0000256" key="3">
    <source>
        <dbReference type="ARBA" id="ARBA00022448"/>
    </source>
</evidence>
<organism evidence="9 10">
    <name type="scientific">Flammeovirga yaeyamensis</name>
    <dbReference type="NCBI Taxonomy" id="367791"/>
    <lineage>
        <taxon>Bacteria</taxon>
        <taxon>Pseudomonadati</taxon>
        <taxon>Bacteroidota</taxon>
        <taxon>Cytophagia</taxon>
        <taxon>Cytophagales</taxon>
        <taxon>Flammeovirgaceae</taxon>
        <taxon>Flammeovirga</taxon>
    </lineage>
</organism>
<evidence type="ECO:0000313" key="10">
    <source>
        <dbReference type="Proteomes" id="UP000678679"/>
    </source>
</evidence>
<keyword evidence="10" id="KW-1185">Reference proteome</keyword>
<feature type="transmembrane region" description="Helical" evidence="8">
    <location>
        <begin position="445"/>
        <end position="466"/>
    </location>
</feature>
<keyword evidence="7 8" id="KW-0472">Membrane</keyword>
<evidence type="ECO:0000256" key="7">
    <source>
        <dbReference type="ARBA" id="ARBA00023136"/>
    </source>
</evidence>
<keyword evidence="5 8" id="KW-0812">Transmembrane</keyword>
<evidence type="ECO:0000256" key="6">
    <source>
        <dbReference type="ARBA" id="ARBA00022989"/>
    </source>
</evidence>
<feature type="transmembrane region" description="Helical" evidence="8">
    <location>
        <begin position="384"/>
        <end position="409"/>
    </location>
</feature>
<feature type="transmembrane region" description="Helical" evidence="8">
    <location>
        <begin position="208"/>
        <end position="227"/>
    </location>
</feature>
<evidence type="ECO:0000256" key="5">
    <source>
        <dbReference type="ARBA" id="ARBA00022692"/>
    </source>
</evidence>
<evidence type="ECO:0000313" key="9">
    <source>
        <dbReference type="EMBL" id="QWG02045.1"/>
    </source>
</evidence>
<comment type="subcellular location">
    <subcellularLocation>
        <location evidence="1">Cell membrane</location>
        <topology evidence="1">Multi-pass membrane protein</topology>
    </subcellularLocation>
</comment>
<dbReference type="PANTHER" id="PTHR30047">
    <property type="entry name" value="HIGH-AFFINITY CHOLINE TRANSPORT PROTEIN-RELATED"/>
    <property type="match status" value="1"/>
</dbReference>
<comment type="similarity">
    <text evidence="2">Belongs to the BCCT transporter (TC 2.A.15) family.</text>
</comment>
<dbReference type="PANTHER" id="PTHR30047:SF7">
    <property type="entry name" value="HIGH-AFFINITY CHOLINE TRANSPORT PROTEIN"/>
    <property type="match status" value="1"/>
</dbReference>
<keyword evidence="6 8" id="KW-1133">Transmembrane helix</keyword>
<sequence length="478" mass="53668">MKLNFNHYSIIISFCIASIFILFPETTVQALNYLINSVLQTCDRLLLWTVTSILIICIAIGLSPIGRLKLGEGKPEFSNFSWVSMLFAAGMGSGLIFWGVAEPVYHLQSPLNPDQDPYVALSITNFHWGLQAWGIYAFSGLIIAWFAYNKNRQMDISSSFGVKKGNKLFWALDLLAVITILFGVSGTLANSVAIVQTGLVRLTGIDSISGFSFRVILLILLSIAFMLSSVSGLKKGVKVLSDFNVLLTFVILGFIFYIISPLQALDVFFNSLISFVKELPRLSTSIPDEAREWSQTWTIVYFLWWVSWAPFCGLFIARISKGRTIREFIFSILFYPTLVTIFWFAVFGGGGLFSDYLPMFKEAINLDYTNGIYIFLEQLPLGEIVSYLCIFLLIVFVITSADSAIFVTSLLTKNGTTTNKIVWSIMLIFISIALLYENNVDLNKVISTTGAIPFMIILLLQGVMFFRSVKQDYKEKNK</sequence>